<dbReference type="CDD" id="cd15489">
    <property type="entry name" value="PHD_SF"/>
    <property type="match status" value="1"/>
</dbReference>
<dbReference type="InterPro" id="IPR013083">
    <property type="entry name" value="Znf_RING/FYVE/PHD"/>
</dbReference>
<comment type="subcellular location">
    <subcellularLocation>
        <location evidence="1">Nucleus</location>
    </subcellularLocation>
</comment>
<dbReference type="Pfam" id="PF24294">
    <property type="entry name" value="Chromo_PTM"/>
    <property type="match status" value="1"/>
</dbReference>
<keyword evidence="3 6" id="KW-0863">Zinc-finger</keyword>
<dbReference type="Pfam" id="PF02791">
    <property type="entry name" value="DDT"/>
    <property type="match status" value="1"/>
</dbReference>
<dbReference type="CDD" id="cd20401">
    <property type="entry name" value="Tudor_AtPTM-like"/>
    <property type="match status" value="1"/>
</dbReference>
<feature type="region of interest" description="Disordered" evidence="7">
    <location>
        <begin position="143"/>
        <end position="168"/>
    </location>
</feature>
<dbReference type="PANTHER" id="PTHR46508:SF7">
    <property type="entry name" value="DDT DOMAIN-CONTAINING PROTEIN PTM"/>
    <property type="match status" value="1"/>
</dbReference>
<evidence type="ECO:0000256" key="2">
    <source>
        <dbReference type="ARBA" id="ARBA00022723"/>
    </source>
</evidence>
<keyword evidence="2" id="KW-0479">Metal-binding</keyword>
<dbReference type="InterPro" id="IPR019787">
    <property type="entry name" value="Znf_PHD-finger"/>
</dbReference>
<evidence type="ECO:0000256" key="4">
    <source>
        <dbReference type="ARBA" id="ARBA00022833"/>
    </source>
</evidence>
<feature type="region of interest" description="Disordered" evidence="7">
    <location>
        <begin position="1299"/>
        <end position="1361"/>
    </location>
</feature>
<feature type="domain" description="PHD-type" evidence="8">
    <location>
        <begin position="416"/>
        <end position="463"/>
    </location>
</feature>
<feature type="compositionally biased region" description="Basic residues" evidence="7">
    <location>
        <begin position="1311"/>
        <end position="1321"/>
    </location>
</feature>
<dbReference type="InterPro" id="IPR056618">
    <property type="entry name" value="Chromo_PTM"/>
</dbReference>
<evidence type="ECO:0000256" key="7">
    <source>
        <dbReference type="SAM" id="MobiDB-lite"/>
    </source>
</evidence>
<dbReference type="InterPro" id="IPR018501">
    <property type="entry name" value="DDT_dom"/>
</dbReference>
<protein>
    <submittedName>
        <fullName evidence="10">Uncharacterized protein</fullName>
    </submittedName>
</protein>
<dbReference type="SUPFAM" id="SSF57903">
    <property type="entry name" value="FYVE/PHD zinc finger"/>
    <property type="match status" value="2"/>
</dbReference>
<keyword evidence="5" id="KW-0539">Nucleus</keyword>
<feature type="domain" description="DDT" evidence="9">
    <location>
        <begin position="197"/>
        <end position="257"/>
    </location>
</feature>
<evidence type="ECO:0000313" key="11">
    <source>
        <dbReference type="Proteomes" id="UP001642260"/>
    </source>
</evidence>
<dbReference type="GO" id="GO:0008270">
    <property type="term" value="F:zinc ion binding"/>
    <property type="evidence" value="ECO:0007669"/>
    <property type="project" value="UniProtKB-KW"/>
</dbReference>
<evidence type="ECO:0000313" key="10">
    <source>
        <dbReference type="EMBL" id="CAH8307321.1"/>
    </source>
</evidence>
<dbReference type="EMBL" id="CAKOAT010067377">
    <property type="protein sequence ID" value="CAH8307321.1"/>
    <property type="molecule type" value="Genomic_DNA"/>
</dbReference>
<evidence type="ECO:0000256" key="3">
    <source>
        <dbReference type="ARBA" id="ARBA00022771"/>
    </source>
</evidence>
<evidence type="ECO:0000256" key="6">
    <source>
        <dbReference type="PROSITE-ProRule" id="PRU00146"/>
    </source>
</evidence>
<dbReference type="Gene3D" id="3.30.40.10">
    <property type="entry name" value="Zinc/RING finger domain, C3HC4 (zinc finger)"/>
    <property type="match status" value="2"/>
</dbReference>
<accession>A0ABC8J7I7</accession>
<organism evidence="10 11">
    <name type="scientific">Eruca vesicaria subsp. sativa</name>
    <name type="common">Garden rocket</name>
    <name type="synonym">Eruca sativa</name>
    <dbReference type="NCBI Taxonomy" id="29727"/>
    <lineage>
        <taxon>Eukaryota</taxon>
        <taxon>Viridiplantae</taxon>
        <taxon>Streptophyta</taxon>
        <taxon>Embryophyta</taxon>
        <taxon>Tracheophyta</taxon>
        <taxon>Spermatophyta</taxon>
        <taxon>Magnoliopsida</taxon>
        <taxon>eudicotyledons</taxon>
        <taxon>Gunneridae</taxon>
        <taxon>Pentapetalae</taxon>
        <taxon>rosids</taxon>
        <taxon>malvids</taxon>
        <taxon>Brassicales</taxon>
        <taxon>Brassicaceae</taxon>
        <taxon>Brassiceae</taxon>
        <taxon>Eruca</taxon>
    </lineage>
</organism>
<reference evidence="10 11" key="1">
    <citation type="submission" date="2022-03" db="EMBL/GenBank/DDBJ databases">
        <authorList>
            <person name="Macdonald S."/>
            <person name="Ahmed S."/>
            <person name="Newling K."/>
        </authorList>
    </citation>
    <scope>NUCLEOTIDE SEQUENCE [LARGE SCALE GENOMIC DNA]</scope>
</reference>
<feature type="region of interest" description="Disordered" evidence="7">
    <location>
        <begin position="1170"/>
        <end position="1202"/>
    </location>
</feature>
<dbReference type="InterPro" id="IPR019786">
    <property type="entry name" value="Zinc_finger_PHD-type_CS"/>
</dbReference>
<dbReference type="Pfam" id="PF21743">
    <property type="entry name" value="PTM_DIR17_Tudor"/>
    <property type="match status" value="1"/>
</dbReference>
<name>A0ABC8J7I7_ERUVS</name>
<dbReference type="SMART" id="SM00249">
    <property type="entry name" value="PHD"/>
    <property type="match status" value="3"/>
</dbReference>
<feature type="compositionally biased region" description="Pro residues" evidence="7">
    <location>
        <begin position="1345"/>
        <end position="1354"/>
    </location>
</feature>
<dbReference type="InterPro" id="IPR047365">
    <property type="entry name" value="Tudor_AtPTM-like"/>
</dbReference>
<sequence>MEAVKVPRPRGRPRKRQKLDDDKRTTTTPNSKSRGRRKQQQEASEVERVAPVSLLGRYVVKSFGEDGAFLGKIVSYETGLYRVEYEDGDFEDMESCDLRPFLVEESRLGDELSRRRSKLDKLIVKKEEKKKRNQAEESKVVVEVKVNSEGEGGDNDSLSDSDSSDCDDKRVESEVVPVVVVPPVDLPASSGTIGIPEEAVVHLFSVYGFLRSFSFQLFICPFELDDFVGALKFAGPNSLLDSVHVALMRALKVHLERLSEDESDLASKCLKCIDWSLLDMLTWPVYLVQYFTAMGHARGPQWKWFYKFVLEMEYYSLPVGMKLKILQILCDDIFDVVDLRSEIDAREESEIGFDPDRIATNLPENGPRRVHPRFSKTSVCMEKGAFDMVPIKHGSSTNASKNLGSNEVSSDMDENSDECRICGMDGTLLCCDGCPLAYHSRCIGVVKMYIPDGPWFCPECSVNKKGPKIAHGTSLRGAVQFGMDPHGRLFLGTCNHLLVLNVSVNGDTVVKYYNVNDLSKVVRVLLSASNHALEYLDICKAIAQYWELPEGITISLRERDIGLDEVKDKVDGKVSEIKSEGANISSRSDIQTVFDLSTSALSNTHNGVIGGSSGMHEKKLAAGVTYSGLLFKPQAYNNHYTNGELAVSAATTLANLTAEEAHEPDLRKYSTAKKTASNNILVQMKAFSLVASRFFWPSPDKKEITRERCGWCHSCKLTSTSKRGCMLNAAVSGATKGAMKIFSGLFPLRNGDGVISSIAAYALYLEESLRGLTTGPFLSETLRKQWRKQVEEASTCKVLKALLLELEENICSIALSTDWFKLMDDWLIELSMFPSAPLTVVVAQKRGPGRRRQRNHAEVTVEGSEDDSFTWWRGGKLSKVILSKAVLSQPAIRRAACQGGCRKISGFNYGDASYIPKRSRRSIWKAAVESSKNISQLALQVRYLDMSIRWSELVRPEQNLQDVKGLETDATVFRNARICDKKISDTKVSYGVFFGNQKHLPSRVMKNIIEVEKTQDGIEKYWFQEARVPLYLIKEFEESLHRVPMPQIKKPSNKLSKLQKKQLKASRADLFSYIASRRDNMEKCSCASCHLDVLLRDTTTCSSCQGFCHNECTWKSQHTNGKVEVLVTCKKCHFAKTRITTNIIHRQPTTPQLTITGRQQNIVTPVIKIKPPSQPLSSQKTQEKPSGVKQITPASAVASNSKPKTLSCGIMWRKKNFEDTGVDFRKQNILLAGRSDRPGLEPVCGLCHKPYNPGLTYIHCTNCEKWFHTVAVKLGESQIPEVVGFKCCKCRRIRQPDCPYTDPKVTEQKQMKRSAFKKQKQRQGSSGLDSDSDIMSEQQDSKPSTPVPATPMFPPMDSFLPEDDPLLVSVSKVEQITPTNFDLEWNTGASAQPGPQKLPVRRQAKREDCNAEPLPMVKPEEAEQGLPVVSDWDASGELLFDYEDMEFEPQTYFSLTELLTADDSNGQYDVNGGSNVPVINPQGEATEEAEEEYEGMGPCQRCSQIEPAPDLFCTVCGLLIHSHCSPWEEEPSSFPGTSWSCGLCREWQ</sequence>
<proteinExistence type="predicted"/>
<dbReference type="Pfam" id="PF15612">
    <property type="entry name" value="WHIM1"/>
    <property type="match status" value="1"/>
</dbReference>
<feature type="compositionally biased region" description="Polar residues" evidence="7">
    <location>
        <begin position="1322"/>
        <end position="1344"/>
    </location>
</feature>
<dbReference type="InterPro" id="IPR028942">
    <property type="entry name" value="WHIM1_dom"/>
</dbReference>
<keyword evidence="4" id="KW-0862">Zinc</keyword>
<dbReference type="PANTHER" id="PTHR46508">
    <property type="entry name" value="PHD FINGER FAMILY PROTEIN"/>
    <property type="match status" value="1"/>
</dbReference>
<dbReference type="CDD" id="cd15532">
    <property type="entry name" value="PHD2_CHD_II"/>
    <property type="match status" value="1"/>
</dbReference>
<dbReference type="PROSITE" id="PS50016">
    <property type="entry name" value="ZF_PHD_2"/>
    <property type="match status" value="1"/>
</dbReference>
<comment type="caution">
    <text evidence="10">The sequence shown here is derived from an EMBL/GenBank/DDBJ whole genome shotgun (WGS) entry which is preliminary data.</text>
</comment>
<keyword evidence="11" id="KW-1185">Reference proteome</keyword>
<evidence type="ECO:0000256" key="1">
    <source>
        <dbReference type="ARBA" id="ARBA00004123"/>
    </source>
</evidence>
<dbReference type="GO" id="GO:0000785">
    <property type="term" value="C:chromatin"/>
    <property type="evidence" value="ECO:0007669"/>
    <property type="project" value="UniProtKB-ARBA"/>
</dbReference>
<dbReference type="GO" id="GO:0005634">
    <property type="term" value="C:nucleus"/>
    <property type="evidence" value="ECO:0007669"/>
    <property type="project" value="UniProtKB-SubCell"/>
</dbReference>
<dbReference type="Proteomes" id="UP001642260">
    <property type="component" value="Unassembled WGS sequence"/>
</dbReference>
<dbReference type="PROSITE" id="PS01359">
    <property type="entry name" value="ZF_PHD_1"/>
    <property type="match status" value="1"/>
</dbReference>
<dbReference type="Pfam" id="PF00628">
    <property type="entry name" value="PHD"/>
    <property type="match status" value="1"/>
</dbReference>
<dbReference type="InterPro" id="IPR011011">
    <property type="entry name" value="Znf_FYVE_PHD"/>
</dbReference>
<gene>
    <name evidence="10" type="ORF">ERUC_LOCUS4887</name>
</gene>
<dbReference type="SMART" id="SM00571">
    <property type="entry name" value="DDT"/>
    <property type="match status" value="1"/>
</dbReference>
<evidence type="ECO:0000259" key="9">
    <source>
        <dbReference type="PROSITE" id="PS50827"/>
    </source>
</evidence>
<dbReference type="PROSITE" id="PS50827">
    <property type="entry name" value="DDT"/>
    <property type="match status" value="1"/>
</dbReference>
<evidence type="ECO:0000256" key="5">
    <source>
        <dbReference type="ARBA" id="ARBA00023242"/>
    </source>
</evidence>
<feature type="compositionally biased region" description="Acidic residues" evidence="7">
    <location>
        <begin position="151"/>
        <end position="165"/>
    </location>
</feature>
<feature type="region of interest" description="Disordered" evidence="7">
    <location>
        <begin position="1"/>
        <end position="46"/>
    </location>
</feature>
<feature type="compositionally biased region" description="Basic residues" evidence="7">
    <location>
        <begin position="7"/>
        <end position="17"/>
    </location>
</feature>
<evidence type="ECO:0000259" key="8">
    <source>
        <dbReference type="PROSITE" id="PS50016"/>
    </source>
</evidence>
<dbReference type="InterPro" id="IPR001965">
    <property type="entry name" value="Znf_PHD"/>
</dbReference>